<evidence type="ECO:0000256" key="1">
    <source>
        <dbReference type="SAM" id="MobiDB-lite"/>
    </source>
</evidence>
<comment type="caution">
    <text evidence="2">The sequence shown here is derived from an EMBL/GenBank/DDBJ whole genome shotgun (WGS) entry which is preliminary data.</text>
</comment>
<gene>
    <name evidence="2" type="ORF">GDO78_009930</name>
</gene>
<evidence type="ECO:0000313" key="3">
    <source>
        <dbReference type="Proteomes" id="UP000770717"/>
    </source>
</evidence>
<sequence>MKGQTAALQDAERTTKDAFSSDDEERTSEGTLEIEDLQEDGEDDEIQRNPSEDEEYGEYSPDEDHIEEEM</sequence>
<feature type="region of interest" description="Disordered" evidence="1">
    <location>
        <begin position="1"/>
        <end position="70"/>
    </location>
</feature>
<proteinExistence type="predicted"/>
<name>A0A8J6FA21_ELECQ</name>
<reference evidence="2" key="1">
    <citation type="thesis" date="2020" institute="ProQuest LLC" country="789 East Eisenhower Parkway, Ann Arbor, MI, USA">
        <title>Comparative Genomics and Chromosome Evolution.</title>
        <authorList>
            <person name="Mudd A.B."/>
        </authorList>
    </citation>
    <scope>NUCLEOTIDE SEQUENCE</scope>
    <source>
        <strain evidence="2">HN-11 Male</strain>
        <tissue evidence="2">Kidney and liver</tissue>
    </source>
</reference>
<organism evidence="2 3">
    <name type="scientific">Eleutherodactylus coqui</name>
    <name type="common">Puerto Rican coqui</name>
    <dbReference type="NCBI Taxonomy" id="57060"/>
    <lineage>
        <taxon>Eukaryota</taxon>
        <taxon>Metazoa</taxon>
        <taxon>Chordata</taxon>
        <taxon>Craniata</taxon>
        <taxon>Vertebrata</taxon>
        <taxon>Euteleostomi</taxon>
        <taxon>Amphibia</taxon>
        <taxon>Batrachia</taxon>
        <taxon>Anura</taxon>
        <taxon>Neobatrachia</taxon>
        <taxon>Hyloidea</taxon>
        <taxon>Eleutherodactylidae</taxon>
        <taxon>Eleutherodactylinae</taxon>
        <taxon>Eleutherodactylus</taxon>
        <taxon>Eleutherodactylus</taxon>
    </lineage>
</organism>
<keyword evidence="3" id="KW-1185">Reference proteome</keyword>
<feature type="compositionally biased region" description="Acidic residues" evidence="1">
    <location>
        <begin position="52"/>
        <end position="70"/>
    </location>
</feature>
<dbReference type="EMBL" id="WNTK01000005">
    <property type="protein sequence ID" value="KAG9484277.1"/>
    <property type="molecule type" value="Genomic_DNA"/>
</dbReference>
<evidence type="ECO:0000313" key="2">
    <source>
        <dbReference type="EMBL" id="KAG9484277.1"/>
    </source>
</evidence>
<dbReference type="Proteomes" id="UP000770717">
    <property type="component" value="Unassembled WGS sequence"/>
</dbReference>
<accession>A0A8J6FA21</accession>
<protein>
    <submittedName>
        <fullName evidence="2">Uncharacterized protein</fullName>
    </submittedName>
</protein>
<dbReference type="AlphaFoldDB" id="A0A8J6FA21"/>
<feature type="compositionally biased region" description="Acidic residues" evidence="1">
    <location>
        <begin position="20"/>
        <end position="45"/>
    </location>
</feature>